<dbReference type="EMBL" id="JBHSKD010000018">
    <property type="protein sequence ID" value="MFC5177895.1"/>
    <property type="molecule type" value="Genomic_DNA"/>
</dbReference>
<evidence type="ECO:0000313" key="1">
    <source>
        <dbReference type="EMBL" id="MFC5177895.1"/>
    </source>
</evidence>
<keyword evidence="2" id="KW-1185">Reference proteome</keyword>
<dbReference type="Proteomes" id="UP001596087">
    <property type="component" value="Unassembled WGS sequence"/>
</dbReference>
<name>A0ABW0BKW5_9ACTN</name>
<protein>
    <submittedName>
        <fullName evidence="1">Uncharacterized protein</fullName>
    </submittedName>
</protein>
<evidence type="ECO:0000313" key="2">
    <source>
        <dbReference type="Proteomes" id="UP001596087"/>
    </source>
</evidence>
<sequence>MDVLEADAVEAAGDAAKALRIMARRPLMADGRPFWRPWRIAYLQQLCELDPVPGWVVSRWILAQATQSLRHGDVRRALTRVVELRGGVDRLPGLDAADAEAKVVDHDWVFRQLLLFETGALGSFLRGSASPALLQRADRVEEWARAPMGAYRLRRRTPATVVWDDVATGAEVVVPNTGCSLLVLPGEHVIGRLVPAGAGQMFESAPLVVPEQVAQRVATEPASWFEALRAERDERGSCAVVTSGHQTAVVTDVRMELWVTILFPGAGRPWWTFPTPEEIVDTVLGEAAEERRRTSPPGHDEVDLWPCLAAALLEPGVGPALAARARGEDAEAVAHLAEVLAEPAGEVCRRAMTPRADAA</sequence>
<comment type="caution">
    <text evidence="1">The sequence shown here is derived from an EMBL/GenBank/DDBJ whole genome shotgun (WGS) entry which is preliminary data.</text>
</comment>
<dbReference type="RefSeq" id="WP_378591325.1">
    <property type="nucleotide sequence ID" value="NZ_JBHSKD010000018.1"/>
</dbReference>
<organism evidence="1 2">
    <name type="scientific">Nocardioides taihuensis</name>
    <dbReference type="NCBI Taxonomy" id="1835606"/>
    <lineage>
        <taxon>Bacteria</taxon>
        <taxon>Bacillati</taxon>
        <taxon>Actinomycetota</taxon>
        <taxon>Actinomycetes</taxon>
        <taxon>Propionibacteriales</taxon>
        <taxon>Nocardioidaceae</taxon>
        <taxon>Nocardioides</taxon>
    </lineage>
</organism>
<proteinExistence type="predicted"/>
<accession>A0ABW0BKW5</accession>
<reference evidence="2" key="1">
    <citation type="journal article" date="2019" name="Int. J. Syst. Evol. Microbiol.">
        <title>The Global Catalogue of Microorganisms (GCM) 10K type strain sequencing project: providing services to taxonomists for standard genome sequencing and annotation.</title>
        <authorList>
            <consortium name="The Broad Institute Genomics Platform"/>
            <consortium name="The Broad Institute Genome Sequencing Center for Infectious Disease"/>
            <person name="Wu L."/>
            <person name="Ma J."/>
        </authorList>
    </citation>
    <scope>NUCLEOTIDE SEQUENCE [LARGE SCALE GENOMIC DNA]</scope>
    <source>
        <strain evidence="2">DFY41</strain>
    </source>
</reference>
<gene>
    <name evidence="1" type="ORF">ACFPGP_14525</name>
</gene>